<feature type="site" description="Interaction with DNA" evidence="8">
    <location>
        <position position="152"/>
    </location>
</feature>
<feature type="domain" description="Toprim" evidence="10">
    <location>
        <begin position="2"/>
        <end position="126"/>
    </location>
</feature>
<dbReference type="SUPFAM" id="SSF56712">
    <property type="entry name" value="Prokaryotic type I DNA topoisomerase"/>
    <property type="match status" value="1"/>
</dbReference>
<feature type="active site" description="O-(5'-phospho-DNA)-tyrosine intermediate" evidence="8">
    <location>
        <position position="335"/>
    </location>
</feature>
<dbReference type="SUPFAM" id="SSF47781">
    <property type="entry name" value="RuvA domain 2-like"/>
    <property type="match status" value="1"/>
</dbReference>
<dbReference type="InterPro" id="IPR023406">
    <property type="entry name" value="Topo_IA_AS"/>
</dbReference>
<sequence>MSKLVIVESPTKARTIRSFLPRGYEVKASMGHVRDLPASAAEIPAKVKGEPWARLGVKVQDEFEPLYVVPSDKKKVVSELRSALKRADEVLLATDEDREGESIGWHLYEVLKPKVPVRRMIFHEITREAIEQALKSTRSIDNDLVRAQETRRILDRLVGYTVSPLLWKKIAPKLSAGRVQSAAVRLLVLRERERRAFMSGSYWDLKAQLNKRPDSMAHRFEATLVSVNGTRVATGRDFDESTGKIAAGKRVKTHPSEGSGDVLLLDEEQARALQQRLQNGSWVVDSTKSSEQSRSPAPPFTTSTLQQEANRKNRWGARHTMRVAQSLYENGYITYMRTDSVHLSDEAVNAARRRVQERYGERYLTEKPRRYRTKSKGAQEAHEAIRPAGNAMRPLETLPLSGDEATLYDMIWKRTVATQMAKARLRTTTVMIRATGQLEKDAADEALFRASGREILFPGYFRAYVEGSDDPDAAIENQESPLPALAKDEGVDCRELDAVGHATKPPARYTEATLVRALETEGIGRPSTYATIIDTIQNRGYVFKQRQELVPTFVAFAVVQLLESNFQELVDLKFTAEMEQTLDDIAEGEVDWLEYLNQFYLSEQGLESQVREKENAIDPRHAGRVDFPDLPVEVRIGQFGPFLAREVNGDRQTVSLPDDLAPGDLDAAAAEALVNAKQEGPINLGKDPESGQPVLVKDGRFGAYVQLGEDGAREERPTTPAGPVDINTDTARELATLPGIGPGLAKGIIAGRPYTSAADLERVPRLSAKAVETLKPLVVAGKGKPKAADPSAEKRQSGSNGKPKRASLLEGMTMEGMDLETALQLLSLPRVLGTHPEDGEEVRAGVGRYGPYVVHNRKFVSLKAPDNVLEVELPRALALIKEAPDRRRGSSTRTILKELGAHPKDGEPVLVLDGRYGPYVNHNSTNANIPKETDPQSISLEQAVKMLAERESRGKSSGRGRRRRRR</sequence>
<dbReference type="InterPro" id="IPR010994">
    <property type="entry name" value="RuvA_2-like"/>
</dbReference>
<dbReference type="SMART" id="SM00437">
    <property type="entry name" value="TOP1Ac"/>
    <property type="match status" value="1"/>
</dbReference>
<dbReference type="CDD" id="cd00186">
    <property type="entry name" value="TOP1Ac"/>
    <property type="match status" value="1"/>
</dbReference>
<evidence type="ECO:0000256" key="4">
    <source>
        <dbReference type="ARBA" id="ARBA00022842"/>
    </source>
</evidence>
<dbReference type="HAMAP" id="MF_00952">
    <property type="entry name" value="Topoisom_1_prok"/>
    <property type="match status" value="1"/>
</dbReference>
<dbReference type="Gene3D" id="1.10.460.10">
    <property type="entry name" value="Topoisomerase I, domain 2"/>
    <property type="match status" value="1"/>
</dbReference>
<feature type="region of interest" description="Disordered" evidence="9">
    <location>
        <begin position="781"/>
        <end position="805"/>
    </location>
</feature>
<dbReference type="InterPro" id="IPR013497">
    <property type="entry name" value="Topo_IA_cen"/>
</dbReference>
<dbReference type="InterPro" id="IPR034149">
    <property type="entry name" value="TOPRIM_TopoI"/>
</dbReference>
<feature type="site" description="Interaction with DNA" evidence="8">
    <location>
        <position position="167"/>
    </location>
</feature>
<dbReference type="PANTHER" id="PTHR42785">
    <property type="entry name" value="DNA TOPOISOMERASE, TYPE IA, CORE"/>
    <property type="match status" value="1"/>
</dbReference>
<dbReference type="EMBL" id="VXRG01000141">
    <property type="protein sequence ID" value="MXY95226.1"/>
    <property type="molecule type" value="Genomic_DNA"/>
</dbReference>
<feature type="site" description="Interaction with DNA" evidence="8">
    <location>
        <position position="151"/>
    </location>
</feature>
<dbReference type="EC" id="5.6.2.1" evidence="8"/>
<name>A0A6B0YVY0_9CHLR</name>
<comment type="caution">
    <text evidence="12">The sequence shown here is derived from an EMBL/GenBank/DDBJ whole genome shotgun (WGS) entry which is preliminary data.</text>
</comment>
<dbReference type="SMART" id="SM00436">
    <property type="entry name" value="TOP1Bc"/>
    <property type="match status" value="1"/>
</dbReference>
<keyword evidence="5 8" id="KW-0799">Topoisomerase</keyword>
<evidence type="ECO:0000256" key="1">
    <source>
        <dbReference type="ARBA" id="ARBA00000213"/>
    </source>
</evidence>
<evidence type="ECO:0000256" key="3">
    <source>
        <dbReference type="ARBA" id="ARBA00022723"/>
    </source>
</evidence>
<organism evidence="12">
    <name type="scientific">Caldilineaceae bacterium SB0664_bin_27</name>
    <dbReference type="NCBI Taxonomy" id="2605260"/>
    <lineage>
        <taxon>Bacteria</taxon>
        <taxon>Bacillati</taxon>
        <taxon>Chloroflexota</taxon>
        <taxon>Caldilineae</taxon>
        <taxon>Caldilineales</taxon>
        <taxon>Caldilineaceae</taxon>
    </lineage>
</organism>
<gene>
    <name evidence="8 12" type="primary">topA</name>
    <name evidence="12" type="ORF">F4Y42_17430</name>
</gene>
<dbReference type="GO" id="GO:0003917">
    <property type="term" value="F:DNA topoisomerase type I (single strand cut, ATP-independent) activity"/>
    <property type="evidence" value="ECO:0007669"/>
    <property type="project" value="UniProtKB-UniRule"/>
</dbReference>
<dbReference type="GO" id="GO:0003677">
    <property type="term" value="F:DNA binding"/>
    <property type="evidence" value="ECO:0007669"/>
    <property type="project" value="UniProtKB-KW"/>
</dbReference>
<accession>A0A6B0YVY0</accession>
<dbReference type="InterPro" id="IPR005733">
    <property type="entry name" value="TopoI_bac-type"/>
</dbReference>
<feature type="site" description="Interaction with DNA" evidence="8">
    <location>
        <position position="32"/>
    </location>
</feature>
<dbReference type="InterPro" id="IPR025589">
    <property type="entry name" value="Toprim_C_rpt"/>
</dbReference>
<evidence type="ECO:0000256" key="6">
    <source>
        <dbReference type="ARBA" id="ARBA00023125"/>
    </source>
</evidence>
<keyword evidence="6 8" id="KW-0238">DNA-binding</keyword>
<evidence type="ECO:0000256" key="9">
    <source>
        <dbReference type="SAM" id="MobiDB-lite"/>
    </source>
</evidence>
<evidence type="ECO:0000256" key="8">
    <source>
        <dbReference type="HAMAP-Rule" id="MF_00952"/>
    </source>
</evidence>
<dbReference type="Pfam" id="PF01751">
    <property type="entry name" value="Toprim"/>
    <property type="match status" value="1"/>
</dbReference>
<dbReference type="Gene3D" id="3.40.50.140">
    <property type="match status" value="1"/>
</dbReference>
<dbReference type="PANTHER" id="PTHR42785:SF1">
    <property type="entry name" value="DNA TOPOISOMERASE"/>
    <property type="match status" value="1"/>
</dbReference>
<protein>
    <recommendedName>
        <fullName evidence="8">DNA topoisomerase 1</fullName>
        <ecNumber evidence="8">5.6.2.1</ecNumber>
    </recommendedName>
    <alternativeName>
        <fullName evidence="8">DNA topoisomerase I</fullName>
    </alternativeName>
</protein>
<feature type="site" description="Interaction with DNA" evidence="8">
    <location>
        <position position="337"/>
    </location>
</feature>
<evidence type="ECO:0000256" key="2">
    <source>
        <dbReference type="ARBA" id="ARBA00009446"/>
    </source>
</evidence>
<dbReference type="SMART" id="SM00493">
    <property type="entry name" value="TOPRIM"/>
    <property type="match status" value="1"/>
</dbReference>
<feature type="site" description="Interaction with DNA" evidence="8">
    <location>
        <position position="155"/>
    </location>
</feature>
<dbReference type="PROSITE" id="PS52039">
    <property type="entry name" value="TOPO_IA_2"/>
    <property type="match status" value="1"/>
</dbReference>
<reference evidence="12" key="1">
    <citation type="submission" date="2019-09" db="EMBL/GenBank/DDBJ databases">
        <title>Characterisation of the sponge microbiome using genome-centric metagenomics.</title>
        <authorList>
            <person name="Engelberts J.P."/>
            <person name="Robbins S.J."/>
            <person name="De Goeij J.M."/>
            <person name="Aranda M."/>
            <person name="Bell S.C."/>
            <person name="Webster N.S."/>
        </authorList>
    </citation>
    <scope>NUCLEOTIDE SEQUENCE</scope>
    <source>
        <strain evidence="12">SB0664_bin_27</strain>
    </source>
</reference>
<dbReference type="Gene3D" id="1.10.290.10">
    <property type="entry name" value="Topoisomerase I, domain 4"/>
    <property type="match status" value="1"/>
</dbReference>
<feature type="region of interest" description="Interaction with DNA" evidence="8">
    <location>
        <begin position="175"/>
        <end position="180"/>
    </location>
</feature>
<dbReference type="PRINTS" id="PR00417">
    <property type="entry name" value="PRTPISMRASEI"/>
</dbReference>
<evidence type="ECO:0000313" key="12">
    <source>
        <dbReference type="EMBL" id="MXY95226.1"/>
    </source>
</evidence>
<evidence type="ECO:0000259" key="10">
    <source>
        <dbReference type="PROSITE" id="PS50880"/>
    </source>
</evidence>
<keyword evidence="3" id="KW-0479">Metal-binding</keyword>
<dbReference type="PROSITE" id="PS00396">
    <property type="entry name" value="TOPO_IA_1"/>
    <property type="match status" value="1"/>
</dbReference>
<comment type="catalytic activity">
    <reaction evidence="1 8">
        <text>ATP-independent breakage of single-stranded DNA, followed by passage and rejoining.</text>
        <dbReference type="EC" id="5.6.2.1"/>
    </reaction>
</comment>
<dbReference type="GO" id="GO:0046872">
    <property type="term" value="F:metal ion binding"/>
    <property type="evidence" value="ECO:0007669"/>
    <property type="project" value="UniProtKB-KW"/>
</dbReference>
<dbReference type="CDD" id="cd03363">
    <property type="entry name" value="TOPRIM_TopoIA_TopoI"/>
    <property type="match status" value="1"/>
</dbReference>
<dbReference type="InterPro" id="IPR013825">
    <property type="entry name" value="Topo_IA_cen_sub2"/>
</dbReference>
<dbReference type="InterPro" id="IPR013824">
    <property type="entry name" value="Topo_IA_cen_sub1"/>
</dbReference>
<evidence type="ECO:0000256" key="5">
    <source>
        <dbReference type="ARBA" id="ARBA00023029"/>
    </source>
</evidence>
<proteinExistence type="inferred from homology"/>
<feature type="domain" description="Topo IA-type catalytic" evidence="11">
    <location>
        <begin position="141"/>
        <end position="607"/>
    </location>
</feature>
<dbReference type="Pfam" id="PF13368">
    <property type="entry name" value="Toprim_C_rpt"/>
    <property type="match status" value="3"/>
</dbReference>
<dbReference type="InterPro" id="IPR028612">
    <property type="entry name" value="Topoisom_1_IA"/>
</dbReference>
<dbReference type="AlphaFoldDB" id="A0A6B0YVY0"/>
<feature type="site" description="Interaction with DNA" evidence="8">
    <location>
        <position position="160"/>
    </location>
</feature>
<dbReference type="Gene3D" id="2.70.20.10">
    <property type="entry name" value="Topoisomerase I, domain 3"/>
    <property type="match status" value="1"/>
</dbReference>
<evidence type="ECO:0000256" key="7">
    <source>
        <dbReference type="ARBA" id="ARBA00023235"/>
    </source>
</evidence>
<dbReference type="InterPro" id="IPR000380">
    <property type="entry name" value="Topo_IA"/>
</dbReference>
<comment type="similarity">
    <text evidence="2 8">Belongs to the type IA topoisomerase family.</text>
</comment>
<keyword evidence="4" id="KW-0460">Magnesium</keyword>
<dbReference type="InterPro" id="IPR003601">
    <property type="entry name" value="Topo_IA_2"/>
</dbReference>
<dbReference type="GO" id="GO:0006265">
    <property type="term" value="P:DNA topological change"/>
    <property type="evidence" value="ECO:0007669"/>
    <property type="project" value="UniProtKB-UniRule"/>
</dbReference>
<evidence type="ECO:0000259" key="11">
    <source>
        <dbReference type="PROSITE" id="PS52039"/>
    </source>
</evidence>
<dbReference type="InterPro" id="IPR003602">
    <property type="entry name" value="Topo_IA_DNA-bd_dom"/>
</dbReference>
<dbReference type="InterPro" id="IPR023405">
    <property type="entry name" value="Topo_IA_core_domain"/>
</dbReference>
<feature type="site" description="Interaction with DNA" evidence="8">
    <location>
        <position position="539"/>
    </location>
</feature>
<keyword evidence="7 8" id="KW-0413">Isomerase</keyword>
<comment type="subunit">
    <text evidence="8">Monomer.</text>
</comment>
<dbReference type="InterPro" id="IPR013826">
    <property type="entry name" value="Topo_IA_cen_sub3"/>
</dbReference>
<dbReference type="NCBIfam" id="TIGR01051">
    <property type="entry name" value="topA_bact"/>
    <property type="match status" value="1"/>
</dbReference>
<dbReference type="Gene3D" id="1.10.150.320">
    <property type="entry name" value="Photosystem II 12 kDa extrinsic protein"/>
    <property type="match status" value="1"/>
</dbReference>
<feature type="compositionally biased region" description="Polar residues" evidence="9">
    <location>
        <begin position="278"/>
        <end position="308"/>
    </location>
</feature>
<comment type="function">
    <text evidence="8">Releases the supercoiling and torsional tension of DNA, which is introduced during the DNA replication and transcription, by transiently cleaving and rejoining one strand of the DNA duplex. Introduces a single-strand break via transesterification at a target site in duplex DNA. The scissile phosphodiester is attacked by the catalytic tyrosine of the enzyme, resulting in the formation of a DNA-(5'-phosphotyrosyl)-enzyme intermediate and the expulsion of a 3'-OH DNA strand. The free DNA strand then undergoes passage around the unbroken strand, thus removing DNA supercoils. Finally, in the religation step, the DNA 3'-OH attacks the covalent intermediate to expel the active-site tyrosine and restore the DNA phosphodiester backbone.</text>
</comment>
<dbReference type="Pfam" id="PF12836">
    <property type="entry name" value="HHH_3"/>
    <property type="match status" value="1"/>
</dbReference>
<dbReference type="InterPro" id="IPR006171">
    <property type="entry name" value="TOPRIM_dom"/>
</dbReference>
<dbReference type="PROSITE" id="PS50880">
    <property type="entry name" value="TOPRIM"/>
    <property type="match status" value="1"/>
</dbReference>
<feature type="region of interest" description="Disordered" evidence="9">
    <location>
        <begin position="278"/>
        <end position="313"/>
    </location>
</feature>
<dbReference type="Pfam" id="PF01131">
    <property type="entry name" value="Topoisom_bac"/>
    <property type="match status" value="1"/>
</dbReference>